<evidence type="ECO:0000313" key="2">
    <source>
        <dbReference type="Proteomes" id="UP000319908"/>
    </source>
</evidence>
<dbReference type="EMBL" id="SJPU01000002">
    <property type="protein sequence ID" value="TWU15510.1"/>
    <property type="molecule type" value="Genomic_DNA"/>
</dbReference>
<comment type="caution">
    <text evidence="1">The sequence shown here is derived from an EMBL/GenBank/DDBJ whole genome shotgun (WGS) entry which is preliminary data.</text>
</comment>
<dbReference type="AlphaFoldDB" id="A0A5C6BTG5"/>
<dbReference type="InterPro" id="IPR029058">
    <property type="entry name" value="AB_hydrolase_fold"/>
</dbReference>
<gene>
    <name evidence="1" type="ORF">Poly21_27070</name>
</gene>
<evidence type="ECO:0008006" key="3">
    <source>
        <dbReference type="Google" id="ProtNLM"/>
    </source>
</evidence>
<reference evidence="1 2" key="1">
    <citation type="journal article" date="2020" name="Antonie Van Leeuwenhoek">
        <title>Rhodopirellula heiligendammensis sp. nov., Rhodopirellula pilleata sp. nov., and Rhodopirellula solitaria sp. nov. isolated from natural or artificial marine surfaces in Northern Germany and California, USA, and emended description of the genus Rhodopirellula.</title>
        <authorList>
            <person name="Kallscheuer N."/>
            <person name="Wiegand S."/>
            <person name="Jogler M."/>
            <person name="Boedeker C."/>
            <person name="Peeters S.H."/>
            <person name="Rast P."/>
            <person name="Heuer A."/>
            <person name="Jetten M.S.M."/>
            <person name="Rohde M."/>
            <person name="Jogler C."/>
        </authorList>
    </citation>
    <scope>NUCLEOTIDE SEQUENCE [LARGE SCALE GENOMIC DNA]</scope>
    <source>
        <strain evidence="1 2">Poly21</strain>
    </source>
</reference>
<proteinExistence type="predicted"/>
<accession>A0A5C6BTG5</accession>
<protein>
    <recommendedName>
        <fullName evidence="3">Alpha/beta hydrolase family protein</fullName>
    </recommendedName>
</protein>
<evidence type="ECO:0000313" key="1">
    <source>
        <dbReference type="EMBL" id="TWU15510.1"/>
    </source>
</evidence>
<sequence length="319" mass="35135">MKSRSPIGHFGALATFSILVVTSMLAIAEDSAMIASFAVELTVPELSDGPPAAGKRVAITSPEYVGTEVKHILYLPPQWKPNGTVPIIFEYTGNYFPSSGSTGKPKDAALGYGLSGGKYIWVSLPYVNSSGTANEVTWWGDEDATVEYAKRNVPRIIEQFDARRDAVFLCGFSRGAIGVNYLGLHDDEIAGLWTAFVAHDHFDGAKQWSTPWGSSLAVYQHNAKQRLARLGNRPYWVSQNGSDRGTEQFVRSVVSDCSHFQFANINTKAILGSFPNDVAKSSHTDRWLLKPSTYRDQVWHWMNEIVAGSDEIPIPAFNE</sequence>
<name>A0A5C6BTG5_9BACT</name>
<dbReference type="RefSeq" id="WP_146407373.1">
    <property type="nucleotide sequence ID" value="NZ_SJPU01000002.1"/>
</dbReference>
<dbReference type="OrthoDB" id="253099at2"/>
<keyword evidence="2" id="KW-1185">Reference proteome</keyword>
<dbReference type="Gene3D" id="3.40.50.1820">
    <property type="entry name" value="alpha/beta hydrolase"/>
    <property type="match status" value="1"/>
</dbReference>
<dbReference type="Proteomes" id="UP000319908">
    <property type="component" value="Unassembled WGS sequence"/>
</dbReference>
<organism evidence="1 2">
    <name type="scientific">Allorhodopirellula heiligendammensis</name>
    <dbReference type="NCBI Taxonomy" id="2714739"/>
    <lineage>
        <taxon>Bacteria</taxon>
        <taxon>Pseudomonadati</taxon>
        <taxon>Planctomycetota</taxon>
        <taxon>Planctomycetia</taxon>
        <taxon>Pirellulales</taxon>
        <taxon>Pirellulaceae</taxon>
        <taxon>Allorhodopirellula</taxon>
    </lineage>
</organism>
<dbReference type="SUPFAM" id="SSF53474">
    <property type="entry name" value="alpha/beta-Hydrolases"/>
    <property type="match status" value="1"/>
</dbReference>